<gene>
    <name evidence="1" type="ORF">ISU07_10870</name>
</gene>
<dbReference type="EMBL" id="JADKPN010000005">
    <property type="protein sequence ID" value="MBF4763630.1"/>
    <property type="molecule type" value="Genomic_DNA"/>
</dbReference>
<dbReference type="Proteomes" id="UP000640489">
    <property type="component" value="Unassembled WGS sequence"/>
</dbReference>
<dbReference type="InterPro" id="IPR007061">
    <property type="entry name" value="MST-like"/>
</dbReference>
<dbReference type="InterPro" id="IPR034660">
    <property type="entry name" value="DinB/YfiT-like"/>
</dbReference>
<sequence>MTSNDLKAHLVERLGLLNASVLHKLDGLSEYDLRRPMTPTATNLLGVVKHLASVQAGYFGATFGRPFPRTDEMTWYSDENADPQDDLWVKADQASEWVIGLYRDSWSHAQETFAARDIDAVGTVQWWREPEVTLGQVAVHMVDETARHAGQMDIVRELIDSAVGRRPGDPNILDGYDWAAYHARVEAAAREAGS</sequence>
<dbReference type="AlphaFoldDB" id="A0A930VGR2"/>
<dbReference type="Gene3D" id="1.20.120.450">
    <property type="entry name" value="dinb family like domain"/>
    <property type="match status" value="1"/>
</dbReference>
<dbReference type="SUPFAM" id="SSF109854">
    <property type="entry name" value="DinB/YfiT-like putative metalloenzymes"/>
    <property type="match status" value="1"/>
</dbReference>
<reference evidence="1" key="1">
    <citation type="submission" date="2020-11" db="EMBL/GenBank/DDBJ databases">
        <title>Nocardioides sp. nov., isolated from Soil of Cynanchum wilfordii Hemsley rhizosphere.</title>
        <authorList>
            <person name="Lee J.-S."/>
            <person name="Suh M.K."/>
            <person name="Kim J.-S."/>
        </authorList>
    </citation>
    <scope>NUCLEOTIDE SEQUENCE</scope>
    <source>
        <strain evidence="1">KCTC 19275</strain>
    </source>
</reference>
<evidence type="ECO:0000313" key="1">
    <source>
        <dbReference type="EMBL" id="MBF4763630.1"/>
    </source>
</evidence>
<evidence type="ECO:0000313" key="2">
    <source>
        <dbReference type="Proteomes" id="UP000640489"/>
    </source>
</evidence>
<organism evidence="1 2">
    <name type="scientific">Nocardioides islandensis</name>
    <dbReference type="NCBI Taxonomy" id="433663"/>
    <lineage>
        <taxon>Bacteria</taxon>
        <taxon>Bacillati</taxon>
        <taxon>Actinomycetota</taxon>
        <taxon>Actinomycetes</taxon>
        <taxon>Propionibacteriales</taxon>
        <taxon>Nocardioidaceae</taxon>
        <taxon>Nocardioides</taxon>
    </lineage>
</organism>
<keyword evidence="2" id="KW-1185">Reference proteome</keyword>
<dbReference type="RefSeq" id="WP_194706808.1">
    <property type="nucleotide sequence ID" value="NZ_JADKPN010000005.1"/>
</dbReference>
<protein>
    <submittedName>
        <fullName evidence="1">DinB family protein</fullName>
    </submittedName>
</protein>
<proteinExistence type="predicted"/>
<dbReference type="Pfam" id="PF04978">
    <property type="entry name" value="MST"/>
    <property type="match status" value="1"/>
</dbReference>
<comment type="caution">
    <text evidence="1">The sequence shown here is derived from an EMBL/GenBank/DDBJ whole genome shotgun (WGS) entry which is preliminary data.</text>
</comment>
<name>A0A930VGR2_9ACTN</name>
<accession>A0A930VGR2</accession>